<evidence type="ECO:0000259" key="9">
    <source>
        <dbReference type="PROSITE" id="PS50109"/>
    </source>
</evidence>
<dbReference type="Pfam" id="PF00512">
    <property type="entry name" value="HisKA"/>
    <property type="match status" value="1"/>
</dbReference>
<evidence type="ECO:0000256" key="8">
    <source>
        <dbReference type="SAM" id="Phobius"/>
    </source>
</evidence>
<dbReference type="EC" id="2.7.13.3" evidence="3"/>
<dbReference type="PANTHER" id="PTHR43711:SF1">
    <property type="entry name" value="HISTIDINE KINASE 1"/>
    <property type="match status" value="1"/>
</dbReference>
<proteinExistence type="predicted"/>
<dbReference type="CDD" id="cd00082">
    <property type="entry name" value="HisKA"/>
    <property type="match status" value="1"/>
</dbReference>
<dbReference type="Gene3D" id="6.10.340.10">
    <property type="match status" value="1"/>
</dbReference>
<dbReference type="InterPro" id="IPR036097">
    <property type="entry name" value="HisK_dim/P_sf"/>
</dbReference>
<comment type="subcellular location">
    <subcellularLocation>
        <location evidence="2">Membrane</location>
    </subcellularLocation>
</comment>
<name>A0A956NIG9_UNCEI</name>
<evidence type="ECO:0000256" key="1">
    <source>
        <dbReference type="ARBA" id="ARBA00000085"/>
    </source>
</evidence>
<feature type="transmembrane region" description="Helical" evidence="8">
    <location>
        <begin position="167"/>
        <end position="190"/>
    </location>
</feature>
<dbReference type="CDD" id="cd06225">
    <property type="entry name" value="HAMP"/>
    <property type="match status" value="1"/>
</dbReference>
<keyword evidence="4" id="KW-0597">Phosphoprotein</keyword>
<dbReference type="InterPro" id="IPR003594">
    <property type="entry name" value="HATPase_dom"/>
</dbReference>
<dbReference type="EMBL" id="JAGQHS010000405">
    <property type="protein sequence ID" value="MCA9759594.1"/>
    <property type="molecule type" value="Genomic_DNA"/>
</dbReference>
<dbReference type="SUPFAM" id="SSF47384">
    <property type="entry name" value="Homodimeric domain of signal transducing histidine kinase"/>
    <property type="match status" value="1"/>
</dbReference>
<evidence type="ECO:0000313" key="12">
    <source>
        <dbReference type="Proteomes" id="UP000739538"/>
    </source>
</evidence>
<keyword evidence="8" id="KW-0812">Transmembrane</keyword>
<reference evidence="11" key="1">
    <citation type="submission" date="2020-04" db="EMBL/GenBank/DDBJ databases">
        <authorList>
            <person name="Zhang T."/>
        </authorList>
    </citation>
    <scope>NUCLEOTIDE SEQUENCE</scope>
    <source>
        <strain evidence="11">HKST-UBA02</strain>
    </source>
</reference>
<keyword evidence="5" id="KW-0808">Transferase</keyword>
<comment type="catalytic activity">
    <reaction evidence="1">
        <text>ATP + protein L-histidine = ADP + protein N-phospho-L-histidine.</text>
        <dbReference type="EC" id="2.7.13.3"/>
    </reaction>
</comment>
<comment type="caution">
    <text evidence="11">The sequence shown here is derived from an EMBL/GenBank/DDBJ whole genome shotgun (WGS) entry which is preliminary data.</text>
</comment>
<keyword evidence="7" id="KW-0902">Two-component regulatory system</keyword>
<dbReference type="Pfam" id="PF02518">
    <property type="entry name" value="HATPase_c"/>
    <property type="match status" value="1"/>
</dbReference>
<dbReference type="Pfam" id="PF17152">
    <property type="entry name" value="CHASE8"/>
    <property type="match status" value="1"/>
</dbReference>
<protein>
    <recommendedName>
        <fullName evidence="3">histidine kinase</fullName>
        <ecNumber evidence="3">2.7.13.3</ecNumber>
    </recommendedName>
</protein>
<dbReference type="PRINTS" id="PR00344">
    <property type="entry name" value="BCTRLSENSOR"/>
</dbReference>
<evidence type="ECO:0000256" key="3">
    <source>
        <dbReference type="ARBA" id="ARBA00012438"/>
    </source>
</evidence>
<feature type="transmembrane region" description="Helical" evidence="8">
    <location>
        <begin position="27"/>
        <end position="49"/>
    </location>
</feature>
<dbReference type="InterPro" id="IPR003660">
    <property type="entry name" value="HAMP_dom"/>
</dbReference>
<keyword evidence="8" id="KW-1133">Transmembrane helix</keyword>
<dbReference type="Proteomes" id="UP000739538">
    <property type="component" value="Unassembled WGS sequence"/>
</dbReference>
<dbReference type="SMART" id="SM00387">
    <property type="entry name" value="HATPase_c"/>
    <property type="match status" value="1"/>
</dbReference>
<dbReference type="Gene3D" id="1.10.287.130">
    <property type="match status" value="1"/>
</dbReference>
<dbReference type="InterPro" id="IPR003661">
    <property type="entry name" value="HisK_dim/P_dom"/>
</dbReference>
<dbReference type="PANTHER" id="PTHR43711">
    <property type="entry name" value="TWO-COMPONENT HISTIDINE KINASE"/>
    <property type="match status" value="1"/>
</dbReference>
<keyword evidence="8" id="KW-0472">Membrane</keyword>
<dbReference type="InterPro" id="IPR033417">
    <property type="entry name" value="CHASE8"/>
</dbReference>
<dbReference type="InterPro" id="IPR036890">
    <property type="entry name" value="HATPase_C_sf"/>
</dbReference>
<organism evidence="11 12">
    <name type="scientific">Eiseniibacteriota bacterium</name>
    <dbReference type="NCBI Taxonomy" id="2212470"/>
    <lineage>
        <taxon>Bacteria</taxon>
        <taxon>Candidatus Eiseniibacteriota</taxon>
    </lineage>
</organism>
<evidence type="ECO:0000256" key="7">
    <source>
        <dbReference type="ARBA" id="ARBA00023012"/>
    </source>
</evidence>
<dbReference type="GO" id="GO:0016020">
    <property type="term" value="C:membrane"/>
    <property type="evidence" value="ECO:0007669"/>
    <property type="project" value="UniProtKB-SubCell"/>
</dbReference>
<sequence>MERGWKQHAGAVCPCKAIGCFSIRVRILLVALISAGVSVLLLAGGLAVYEWQALRAGMVRDLEVLVRAVGEGSGAALTFRDEESATKILSSFRAEPSVLAARLSDTHGQVIASVQFHPTDDLEILPISKGHVFEGENLHLAYRVQRNGSDLGSVYVVASTSEVRSRIAHFIAAVAIILLVALIATLPLAYRLRNTVSDPIDELSATVERISRDMDYSIRARQVPDPEIGLLVLGFNSMLARIEETDRRLRDAQSGLERRVEERTSELLIAKEAAEEAARAKSEFLANVSHELRTPLHGILSFALFGEERVDTADSSTIIRYFSRIRESGERLLVLVDELLDLSKLEARKVELDREWYPLGTIVRCVSDEFQSLLSEQNVSVAIASTSEEQVYVDRNRLMQVLRNIIGNAIKFSPDGSVIEVRTSHAEEGWTVSISDEGVGIPEDQLSSVFEKFFQSSLTKTGAGGTGLGLAITREIVEAHGGRIWAVNRQPRGAVFYFTIPYPEPEQSSDENERIA</sequence>
<evidence type="ECO:0000256" key="5">
    <source>
        <dbReference type="ARBA" id="ARBA00022679"/>
    </source>
</evidence>
<keyword evidence="6" id="KW-0418">Kinase</keyword>
<evidence type="ECO:0000256" key="6">
    <source>
        <dbReference type="ARBA" id="ARBA00022777"/>
    </source>
</evidence>
<dbReference type="InterPro" id="IPR004358">
    <property type="entry name" value="Sig_transdc_His_kin-like_C"/>
</dbReference>
<dbReference type="Gene3D" id="3.30.565.10">
    <property type="entry name" value="Histidine kinase-like ATPase, C-terminal domain"/>
    <property type="match status" value="1"/>
</dbReference>
<dbReference type="Pfam" id="PF00672">
    <property type="entry name" value="HAMP"/>
    <property type="match status" value="1"/>
</dbReference>
<evidence type="ECO:0000256" key="4">
    <source>
        <dbReference type="ARBA" id="ARBA00022553"/>
    </source>
</evidence>
<feature type="domain" description="Histidine kinase" evidence="9">
    <location>
        <begin position="287"/>
        <end position="504"/>
    </location>
</feature>
<dbReference type="PROSITE" id="PS50109">
    <property type="entry name" value="HIS_KIN"/>
    <property type="match status" value="1"/>
</dbReference>
<dbReference type="FunFam" id="3.30.565.10:FF:000006">
    <property type="entry name" value="Sensor histidine kinase WalK"/>
    <property type="match status" value="1"/>
</dbReference>
<dbReference type="AlphaFoldDB" id="A0A956NIG9"/>
<dbReference type="SMART" id="SM00304">
    <property type="entry name" value="HAMP"/>
    <property type="match status" value="1"/>
</dbReference>
<dbReference type="GO" id="GO:0000155">
    <property type="term" value="F:phosphorelay sensor kinase activity"/>
    <property type="evidence" value="ECO:0007669"/>
    <property type="project" value="InterPro"/>
</dbReference>
<feature type="domain" description="HAMP" evidence="10">
    <location>
        <begin position="194"/>
        <end position="247"/>
    </location>
</feature>
<reference evidence="11" key="2">
    <citation type="journal article" date="2021" name="Microbiome">
        <title>Successional dynamics and alternative stable states in a saline activated sludge microbial community over 9 years.</title>
        <authorList>
            <person name="Wang Y."/>
            <person name="Ye J."/>
            <person name="Ju F."/>
            <person name="Liu L."/>
            <person name="Boyd J.A."/>
            <person name="Deng Y."/>
            <person name="Parks D.H."/>
            <person name="Jiang X."/>
            <person name="Yin X."/>
            <person name="Woodcroft B.J."/>
            <person name="Tyson G.W."/>
            <person name="Hugenholtz P."/>
            <person name="Polz M.F."/>
            <person name="Zhang T."/>
        </authorList>
    </citation>
    <scope>NUCLEOTIDE SEQUENCE</scope>
    <source>
        <strain evidence="11">HKST-UBA02</strain>
    </source>
</reference>
<evidence type="ECO:0000259" key="10">
    <source>
        <dbReference type="PROSITE" id="PS50885"/>
    </source>
</evidence>
<dbReference type="SMART" id="SM00388">
    <property type="entry name" value="HisKA"/>
    <property type="match status" value="1"/>
</dbReference>
<evidence type="ECO:0000256" key="2">
    <source>
        <dbReference type="ARBA" id="ARBA00004370"/>
    </source>
</evidence>
<dbReference type="SUPFAM" id="SSF55874">
    <property type="entry name" value="ATPase domain of HSP90 chaperone/DNA topoisomerase II/histidine kinase"/>
    <property type="match status" value="1"/>
</dbReference>
<dbReference type="InterPro" id="IPR050736">
    <property type="entry name" value="Sensor_HK_Regulatory"/>
</dbReference>
<dbReference type="PROSITE" id="PS50885">
    <property type="entry name" value="HAMP"/>
    <property type="match status" value="1"/>
</dbReference>
<gene>
    <name evidence="11" type="ORF">KDA27_27610</name>
</gene>
<dbReference type="CDD" id="cd00075">
    <property type="entry name" value="HATPase"/>
    <property type="match status" value="1"/>
</dbReference>
<accession>A0A956NIG9</accession>
<evidence type="ECO:0000313" key="11">
    <source>
        <dbReference type="EMBL" id="MCA9759594.1"/>
    </source>
</evidence>
<dbReference type="InterPro" id="IPR005467">
    <property type="entry name" value="His_kinase_dom"/>
</dbReference>